<evidence type="ECO:0000256" key="4">
    <source>
        <dbReference type="RuleBase" id="RU003616"/>
    </source>
</evidence>
<proteinExistence type="inferred from homology"/>
<reference evidence="8" key="4">
    <citation type="journal article" date="2016" name="Gigascience">
        <title>De novo construction of an expanded transcriptome assembly for the western tarnished plant bug, Lygus hesperus.</title>
        <authorList>
            <person name="Tassone E.E."/>
            <person name="Geib S.M."/>
            <person name="Hall B."/>
            <person name="Fabrick J.A."/>
            <person name="Brent C.S."/>
            <person name="Hull J.J."/>
        </authorList>
    </citation>
    <scope>NUCLEOTIDE SEQUENCE</scope>
</reference>
<dbReference type="InterPro" id="IPR002068">
    <property type="entry name" value="A-crystallin/Hsp20_dom"/>
</dbReference>
<dbReference type="AlphaFoldDB" id="A0A0A9ZAB5"/>
<dbReference type="CDD" id="cd06526">
    <property type="entry name" value="metazoan_ACD"/>
    <property type="match status" value="1"/>
</dbReference>
<name>A0A0A9ZAB5_LYGHE</name>
<dbReference type="PANTHER" id="PTHR45640:SF34">
    <property type="entry name" value="PROTEIN LETHAL(2)ESSENTIAL FOR LIFE"/>
    <property type="match status" value="1"/>
</dbReference>
<keyword evidence="2" id="KW-0479">Metal-binding</keyword>
<dbReference type="InterPro" id="IPR001436">
    <property type="entry name" value="Alpha-crystallin/sHSP_animal"/>
</dbReference>
<dbReference type="GO" id="GO:0009408">
    <property type="term" value="P:response to heat"/>
    <property type="evidence" value="ECO:0007669"/>
    <property type="project" value="UniProtKB-ARBA"/>
</dbReference>
<dbReference type="SUPFAM" id="SSF49764">
    <property type="entry name" value="HSP20-like chaperones"/>
    <property type="match status" value="1"/>
</dbReference>
<feature type="binding site" evidence="2">
    <location>
        <position position="112"/>
    </location>
    <ligand>
        <name>Zn(2+)</name>
        <dbReference type="ChEBI" id="CHEBI:29105"/>
        <label>1</label>
    </ligand>
</feature>
<dbReference type="GO" id="GO:0042026">
    <property type="term" value="P:protein refolding"/>
    <property type="evidence" value="ECO:0007669"/>
    <property type="project" value="TreeGrafter"/>
</dbReference>
<dbReference type="PANTHER" id="PTHR45640">
    <property type="entry name" value="HEAT SHOCK PROTEIN HSP-12.2-RELATED"/>
    <property type="match status" value="1"/>
</dbReference>
<dbReference type="PROSITE" id="PS01031">
    <property type="entry name" value="SHSP"/>
    <property type="match status" value="1"/>
</dbReference>
<accession>A0A0A9ZAB5</accession>
<sequence>MSLVPLLFRDWWDDFDRERPSRLVDQHFGNVLNREDLSSLVPSSMVRPAGYYRPWRNLINRQNSGTSNISSDSEKVQVVLDVQQFTPNEITVRVLDDTVVVEGKHDEKMDEHGFISRHFIRKYVLPKDAVMSDVSSALSSDGVLTITAPKKSGKDPAAGRVVTIIQTGAPAIKPNQETNVKIEQAN</sequence>
<evidence type="ECO:0000256" key="3">
    <source>
        <dbReference type="PROSITE-ProRule" id="PRU00285"/>
    </source>
</evidence>
<reference evidence="6" key="1">
    <citation type="journal article" date="2014" name="PLoS ONE">
        <title>Transcriptome-Based Identification of ABC Transporters in the Western Tarnished Plant Bug Lygus hesperus.</title>
        <authorList>
            <person name="Hull J.J."/>
            <person name="Chaney K."/>
            <person name="Geib S.M."/>
            <person name="Fabrick J.A."/>
            <person name="Brent C.S."/>
            <person name="Walsh D."/>
            <person name="Lavine L.C."/>
        </authorList>
    </citation>
    <scope>NUCLEOTIDE SEQUENCE</scope>
</reference>
<keyword evidence="2" id="KW-0862">Zinc</keyword>
<feature type="binding site" evidence="2">
    <location>
        <position position="107"/>
    </location>
    <ligand>
        <name>Zn(2+)</name>
        <dbReference type="ChEBI" id="CHEBI:29105"/>
        <label>2</label>
    </ligand>
</feature>
<dbReference type="InterPro" id="IPR055269">
    <property type="entry name" value="Alpha-crystallin/HSP_16"/>
</dbReference>
<reference evidence="6" key="2">
    <citation type="submission" date="2014-07" db="EMBL/GenBank/DDBJ databases">
        <authorList>
            <person name="Hull J."/>
        </authorList>
    </citation>
    <scope>NUCLEOTIDE SEQUENCE</scope>
</reference>
<evidence type="ECO:0000313" key="8">
    <source>
        <dbReference type="EMBL" id="JAQ13946.1"/>
    </source>
</evidence>
<dbReference type="Pfam" id="PF00011">
    <property type="entry name" value="HSP20"/>
    <property type="match status" value="1"/>
</dbReference>
<evidence type="ECO:0000313" key="6">
    <source>
        <dbReference type="EMBL" id="JAG42187.1"/>
    </source>
</evidence>
<evidence type="ECO:0000259" key="5">
    <source>
        <dbReference type="PROSITE" id="PS01031"/>
    </source>
</evidence>
<dbReference type="PIRSF" id="PIRSF036514">
    <property type="entry name" value="Sm_HSP_B1"/>
    <property type="match status" value="1"/>
</dbReference>
<dbReference type="EMBL" id="GBRD01004790">
    <property type="protein sequence ID" value="JAG61031.1"/>
    <property type="molecule type" value="Transcribed_RNA"/>
</dbReference>
<evidence type="ECO:0000256" key="2">
    <source>
        <dbReference type="PIRSR" id="PIRSR036514-1"/>
    </source>
</evidence>
<evidence type="ECO:0000313" key="7">
    <source>
        <dbReference type="EMBL" id="JAG61031.1"/>
    </source>
</evidence>
<protein>
    <submittedName>
        <fullName evidence="6">Protein lethal(2)essential for life</fullName>
    </submittedName>
</protein>
<dbReference type="EMBL" id="GBHO01001417">
    <property type="protein sequence ID" value="JAG42187.1"/>
    <property type="molecule type" value="Transcribed_RNA"/>
</dbReference>
<gene>
    <name evidence="6" type="primary">l(2)efl_5</name>
    <name evidence="8" type="synonym">l(2)efl_3</name>
    <name evidence="6" type="ORF">CM83_5664</name>
    <name evidence="8" type="ORF">g.34468</name>
</gene>
<dbReference type="EMBL" id="GDHC01004683">
    <property type="protein sequence ID" value="JAQ13946.1"/>
    <property type="molecule type" value="Transcribed_RNA"/>
</dbReference>
<organism evidence="6">
    <name type="scientific">Lygus hesperus</name>
    <name type="common">Western plant bug</name>
    <dbReference type="NCBI Taxonomy" id="30085"/>
    <lineage>
        <taxon>Eukaryota</taxon>
        <taxon>Metazoa</taxon>
        <taxon>Ecdysozoa</taxon>
        <taxon>Arthropoda</taxon>
        <taxon>Hexapoda</taxon>
        <taxon>Insecta</taxon>
        <taxon>Pterygota</taxon>
        <taxon>Neoptera</taxon>
        <taxon>Paraneoptera</taxon>
        <taxon>Hemiptera</taxon>
        <taxon>Heteroptera</taxon>
        <taxon>Panheteroptera</taxon>
        <taxon>Cimicomorpha</taxon>
        <taxon>Miridae</taxon>
        <taxon>Mirini</taxon>
        <taxon>Lygus</taxon>
    </lineage>
</organism>
<feature type="domain" description="SHSP" evidence="5">
    <location>
        <begin position="57"/>
        <end position="167"/>
    </location>
</feature>
<dbReference type="Gene3D" id="2.60.40.790">
    <property type="match status" value="1"/>
</dbReference>
<dbReference type="GO" id="GO:0046872">
    <property type="term" value="F:metal ion binding"/>
    <property type="evidence" value="ECO:0007669"/>
    <property type="project" value="UniProtKB-KW"/>
</dbReference>
<dbReference type="GO" id="GO:0005737">
    <property type="term" value="C:cytoplasm"/>
    <property type="evidence" value="ECO:0007669"/>
    <property type="project" value="TreeGrafter"/>
</dbReference>
<dbReference type="PRINTS" id="PR00299">
    <property type="entry name" value="ACRYSTALLIN"/>
</dbReference>
<evidence type="ECO:0000256" key="1">
    <source>
        <dbReference type="PIRNR" id="PIRNR036514"/>
    </source>
</evidence>
<comment type="similarity">
    <text evidence="1 3 4">Belongs to the small heat shock protein (HSP20) family.</text>
</comment>
<dbReference type="InterPro" id="IPR008978">
    <property type="entry name" value="HSP20-like_chaperone"/>
</dbReference>
<feature type="binding site" evidence="2">
    <location>
        <position position="105"/>
    </location>
    <ligand>
        <name>Zn(2+)</name>
        <dbReference type="ChEBI" id="CHEBI:29105"/>
        <label>1</label>
    </ligand>
</feature>
<dbReference type="GO" id="GO:0005634">
    <property type="term" value="C:nucleus"/>
    <property type="evidence" value="ECO:0007669"/>
    <property type="project" value="TreeGrafter"/>
</dbReference>
<reference evidence="7" key="3">
    <citation type="submission" date="2014-09" db="EMBL/GenBank/DDBJ databases">
        <authorList>
            <person name="Magalhaes I.L.F."/>
            <person name="Oliveira U."/>
            <person name="Santos F.R."/>
            <person name="Vidigal T.H.D.A."/>
            <person name="Brescovit A.D."/>
            <person name="Santos A.J."/>
        </authorList>
    </citation>
    <scope>NUCLEOTIDE SEQUENCE</scope>
</reference>
<dbReference type="GO" id="GO:0051082">
    <property type="term" value="F:unfolded protein binding"/>
    <property type="evidence" value="ECO:0007669"/>
    <property type="project" value="TreeGrafter"/>
</dbReference>